<dbReference type="InterPro" id="IPR038390">
    <property type="entry name" value="Metal_Tscrpt_repr_sf"/>
</dbReference>
<dbReference type="Pfam" id="PF02583">
    <property type="entry name" value="Trns_repr_metal"/>
    <property type="match status" value="1"/>
</dbReference>
<accession>A0A1F6BF19</accession>
<organism evidence="1 2">
    <name type="scientific">Candidatus Gottesmanbacteria bacterium RIFOXYB1_FULL_47_11</name>
    <dbReference type="NCBI Taxonomy" id="1798401"/>
    <lineage>
        <taxon>Bacteria</taxon>
        <taxon>Candidatus Gottesmaniibacteriota</taxon>
    </lineage>
</organism>
<evidence type="ECO:0008006" key="3">
    <source>
        <dbReference type="Google" id="ProtNLM"/>
    </source>
</evidence>
<proteinExistence type="predicted"/>
<dbReference type="InterPro" id="IPR003735">
    <property type="entry name" value="Metal_Tscrpt_repr"/>
</dbReference>
<dbReference type="PANTHER" id="PTHR33677:SF3">
    <property type="entry name" value="COPPER-SENSING TRANSCRIPTIONAL REPRESSOR RICR"/>
    <property type="match status" value="1"/>
</dbReference>
<sequence length="92" mass="10478">MPKGIPRDQSVQHAILHRFQIIDGNVSRIIDMVKHGEYCIDIIHQTMAVESALKKVNQLILKNHMETCVAAEIKKGNTDEVIAEVMRVMEKK</sequence>
<name>A0A1F6BF19_9BACT</name>
<dbReference type="EMBL" id="MFKE01000015">
    <property type="protein sequence ID" value="OGG35413.1"/>
    <property type="molecule type" value="Genomic_DNA"/>
</dbReference>
<evidence type="ECO:0000313" key="2">
    <source>
        <dbReference type="Proteomes" id="UP000176186"/>
    </source>
</evidence>
<dbReference type="GO" id="GO:0045892">
    <property type="term" value="P:negative regulation of DNA-templated transcription"/>
    <property type="evidence" value="ECO:0007669"/>
    <property type="project" value="UniProtKB-ARBA"/>
</dbReference>
<reference evidence="1 2" key="1">
    <citation type="journal article" date="2016" name="Nat. Commun.">
        <title>Thousands of microbial genomes shed light on interconnected biogeochemical processes in an aquifer system.</title>
        <authorList>
            <person name="Anantharaman K."/>
            <person name="Brown C.T."/>
            <person name="Hug L.A."/>
            <person name="Sharon I."/>
            <person name="Castelle C.J."/>
            <person name="Probst A.J."/>
            <person name="Thomas B.C."/>
            <person name="Singh A."/>
            <person name="Wilkins M.J."/>
            <person name="Karaoz U."/>
            <person name="Brodie E.L."/>
            <person name="Williams K.H."/>
            <person name="Hubbard S.S."/>
            <person name="Banfield J.F."/>
        </authorList>
    </citation>
    <scope>NUCLEOTIDE SEQUENCE [LARGE SCALE GENOMIC DNA]</scope>
</reference>
<dbReference type="Gene3D" id="1.20.58.1000">
    <property type="entry name" value="Metal-sensitive repressor, helix protomer"/>
    <property type="match status" value="1"/>
</dbReference>
<protein>
    <recommendedName>
        <fullName evidence="3">Transcriptional regulator</fullName>
    </recommendedName>
</protein>
<dbReference type="STRING" id="1798401.A2363_04380"/>
<dbReference type="PANTHER" id="PTHR33677">
    <property type="entry name" value="TRANSCRIPTIONAL REPRESSOR FRMR-RELATED"/>
    <property type="match status" value="1"/>
</dbReference>
<evidence type="ECO:0000313" key="1">
    <source>
        <dbReference type="EMBL" id="OGG35413.1"/>
    </source>
</evidence>
<dbReference type="GO" id="GO:0046872">
    <property type="term" value="F:metal ion binding"/>
    <property type="evidence" value="ECO:0007669"/>
    <property type="project" value="InterPro"/>
</dbReference>
<dbReference type="GO" id="GO:0003677">
    <property type="term" value="F:DNA binding"/>
    <property type="evidence" value="ECO:0007669"/>
    <property type="project" value="InterPro"/>
</dbReference>
<comment type="caution">
    <text evidence="1">The sequence shown here is derived from an EMBL/GenBank/DDBJ whole genome shotgun (WGS) entry which is preliminary data.</text>
</comment>
<gene>
    <name evidence="1" type="ORF">A2363_04380</name>
</gene>
<dbReference type="AlphaFoldDB" id="A0A1F6BF19"/>
<dbReference type="Proteomes" id="UP000176186">
    <property type="component" value="Unassembled WGS sequence"/>
</dbReference>